<dbReference type="Proteomes" id="UP000663586">
    <property type="component" value="Chromosome"/>
</dbReference>
<gene>
    <name evidence="2" type="ORF">AArcS_1673</name>
</gene>
<evidence type="ECO:0000313" key="2">
    <source>
        <dbReference type="EMBL" id="QSG02883.1"/>
    </source>
</evidence>
<dbReference type="AlphaFoldDB" id="A0A897MV01"/>
<evidence type="ECO:0000313" key="3">
    <source>
        <dbReference type="Proteomes" id="UP000663586"/>
    </source>
</evidence>
<feature type="region of interest" description="Disordered" evidence="1">
    <location>
        <begin position="62"/>
        <end position="81"/>
    </location>
</feature>
<feature type="compositionally biased region" description="Polar residues" evidence="1">
    <location>
        <begin position="1"/>
        <end position="21"/>
    </location>
</feature>
<feature type="region of interest" description="Disordered" evidence="1">
    <location>
        <begin position="1"/>
        <end position="52"/>
    </location>
</feature>
<sequence length="81" mass="8872">MSFVFSDTSTTKPPASNSAQSLAKLPLWHSSKPPTDASTFTTTRTARSNSTKPLIQTFNPLIRRSNGTRMHSSTTPTRFEG</sequence>
<feature type="compositionally biased region" description="Low complexity" evidence="1">
    <location>
        <begin position="35"/>
        <end position="51"/>
    </location>
</feature>
<name>A0A897MV01_9EURY</name>
<dbReference type="EMBL" id="CP064786">
    <property type="protein sequence ID" value="QSG02883.1"/>
    <property type="molecule type" value="Genomic_DNA"/>
</dbReference>
<reference evidence="2" key="1">
    <citation type="submission" date="2020-11" db="EMBL/GenBank/DDBJ databases">
        <title>Carbohydrate-dependent, anaerobic sulfur respiration: A novel catabolism in halophilic archaea.</title>
        <authorList>
            <person name="Sorokin D.Y."/>
            <person name="Messina E."/>
            <person name="Smedile F."/>
            <person name="La Cono V."/>
            <person name="Hallsworth J.E."/>
            <person name="Yakimov M.M."/>
        </authorList>
    </citation>
    <scope>NUCLEOTIDE SEQUENCE</scope>
    <source>
        <strain evidence="2">AArc-S</strain>
    </source>
</reference>
<proteinExistence type="predicted"/>
<dbReference type="KEGG" id="hara:AArcS_1673"/>
<protein>
    <submittedName>
        <fullName evidence="2">Uncharacterized protein</fullName>
    </submittedName>
</protein>
<organism evidence="2 3">
    <name type="scientific">Natranaeroarchaeum sulfidigenes</name>
    <dbReference type="NCBI Taxonomy" id="2784880"/>
    <lineage>
        <taxon>Archaea</taxon>
        <taxon>Methanobacteriati</taxon>
        <taxon>Methanobacteriota</taxon>
        <taxon>Stenosarchaea group</taxon>
        <taxon>Halobacteria</taxon>
        <taxon>Halobacteriales</taxon>
        <taxon>Natronoarchaeaceae</taxon>
        <taxon>Natranaeroarchaeum</taxon>
    </lineage>
</organism>
<keyword evidence="3" id="KW-1185">Reference proteome</keyword>
<evidence type="ECO:0000256" key="1">
    <source>
        <dbReference type="SAM" id="MobiDB-lite"/>
    </source>
</evidence>
<accession>A0A897MV01</accession>